<dbReference type="Proteomes" id="UP000807025">
    <property type="component" value="Unassembled WGS sequence"/>
</dbReference>
<organism evidence="1 2">
    <name type="scientific">Pleurotus eryngii</name>
    <name type="common">Boletus of the steppes</name>
    <dbReference type="NCBI Taxonomy" id="5323"/>
    <lineage>
        <taxon>Eukaryota</taxon>
        <taxon>Fungi</taxon>
        <taxon>Dikarya</taxon>
        <taxon>Basidiomycota</taxon>
        <taxon>Agaricomycotina</taxon>
        <taxon>Agaricomycetes</taxon>
        <taxon>Agaricomycetidae</taxon>
        <taxon>Agaricales</taxon>
        <taxon>Pleurotineae</taxon>
        <taxon>Pleurotaceae</taxon>
        <taxon>Pleurotus</taxon>
    </lineage>
</organism>
<dbReference type="AlphaFoldDB" id="A0A9P6A0W2"/>
<dbReference type="OrthoDB" id="2369050at2759"/>
<evidence type="ECO:0000313" key="2">
    <source>
        <dbReference type="Proteomes" id="UP000807025"/>
    </source>
</evidence>
<gene>
    <name evidence="1" type="ORF">BDN71DRAFT_1430067</name>
</gene>
<name>A0A9P6A0W2_PLEER</name>
<evidence type="ECO:0000313" key="1">
    <source>
        <dbReference type="EMBL" id="KAF9496663.1"/>
    </source>
</evidence>
<protein>
    <submittedName>
        <fullName evidence="1">Uncharacterized protein</fullName>
    </submittedName>
</protein>
<comment type="caution">
    <text evidence="1">The sequence shown here is derived from an EMBL/GenBank/DDBJ whole genome shotgun (WGS) entry which is preliminary data.</text>
</comment>
<reference evidence="1" key="1">
    <citation type="submission" date="2020-11" db="EMBL/GenBank/DDBJ databases">
        <authorList>
            <consortium name="DOE Joint Genome Institute"/>
            <person name="Ahrendt S."/>
            <person name="Riley R."/>
            <person name="Andreopoulos W."/>
            <person name="Labutti K."/>
            <person name="Pangilinan J."/>
            <person name="Ruiz-Duenas F.J."/>
            <person name="Barrasa J.M."/>
            <person name="Sanchez-Garcia M."/>
            <person name="Camarero S."/>
            <person name="Miyauchi S."/>
            <person name="Serrano A."/>
            <person name="Linde D."/>
            <person name="Babiker R."/>
            <person name="Drula E."/>
            <person name="Ayuso-Fernandez I."/>
            <person name="Pacheco R."/>
            <person name="Padilla G."/>
            <person name="Ferreira P."/>
            <person name="Barriuso J."/>
            <person name="Kellner H."/>
            <person name="Castanera R."/>
            <person name="Alfaro M."/>
            <person name="Ramirez L."/>
            <person name="Pisabarro A.G."/>
            <person name="Kuo A."/>
            <person name="Tritt A."/>
            <person name="Lipzen A."/>
            <person name="He G."/>
            <person name="Yan M."/>
            <person name="Ng V."/>
            <person name="Cullen D."/>
            <person name="Martin F."/>
            <person name="Rosso M.-N."/>
            <person name="Henrissat B."/>
            <person name="Hibbett D."/>
            <person name="Martinez A.T."/>
            <person name="Grigoriev I.V."/>
        </authorList>
    </citation>
    <scope>NUCLEOTIDE SEQUENCE</scope>
    <source>
        <strain evidence="1">ATCC 90797</strain>
    </source>
</reference>
<sequence length="195" mass="22236">MTTLSKIPSPFQPFTMMGVKAKIEQSAPNWPPTMGDGDVDAGLLWEWFTKAENFLCHKGTADKDMVKMVAYSMSGVHAIRWLVAAGPSLVEMSWDDYKDQMQSLYLPTNWEYTARMTVLWLKQGSRPFMDFALDLMGKNNLLASMSSFLNDDFVHNAIEAGMEPDLAAECHRENTNRFLDFCPWLDEVKCLDECR</sequence>
<proteinExistence type="predicted"/>
<keyword evidence="2" id="KW-1185">Reference proteome</keyword>
<accession>A0A9P6A0W2</accession>
<dbReference type="EMBL" id="MU154550">
    <property type="protein sequence ID" value="KAF9496663.1"/>
    <property type="molecule type" value="Genomic_DNA"/>
</dbReference>